<organism evidence="1 2">
    <name type="scientific">Fusibacillus kribbianus</name>
    <dbReference type="NCBI Taxonomy" id="3044208"/>
    <lineage>
        <taxon>Bacteria</taxon>
        <taxon>Bacillati</taxon>
        <taxon>Bacillota</taxon>
        <taxon>Clostridia</taxon>
        <taxon>Lachnospirales</taxon>
        <taxon>Lachnospiraceae</taxon>
        <taxon>Fusibacillus</taxon>
    </lineage>
</organism>
<comment type="caution">
    <text evidence="1">The sequence shown here is derived from an EMBL/GenBank/DDBJ whole genome shotgun (WGS) entry which is preliminary data.</text>
</comment>
<dbReference type="AlphaFoldDB" id="A0AAP4EY61"/>
<name>A0AAP4EY61_9FIRM</name>
<evidence type="ECO:0000313" key="2">
    <source>
        <dbReference type="Proteomes" id="UP001300383"/>
    </source>
</evidence>
<accession>A0AAP4EY61</accession>
<sequence>MRKQYVSVESICYPDGSIRPMRIIWEDGRTWDITRVLHMAEPVTDEFEGIRYTILIGSAEKYIYRSGLKWYVIVSEEPIHVEVDSS</sequence>
<protein>
    <submittedName>
        <fullName evidence="1">Uncharacterized protein</fullName>
    </submittedName>
</protein>
<dbReference type="RefSeq" id="WP_283231632.1">
    <property type="nucleotide sequence ID" value="NZ_JASGBQ010000027.1"/>
</dbReference>
<proteinExistence type="predicted"/>
<evidence type="ECO:0000313" key="1">
    <source>
        <dbReference type="EMBL" id="MDI9243204.1"/>
    </source>
</evidence>
<reference evidence="1 2" key="1">
    <citation type="submission" date="2023-05" db="EMBL/GenBank/DDBJ databases">
        <title>[ruminococcus] sp. nov., isolated from a pig farm feces dump.</title>
        <authorList>
            <person name="Chang Y.-H."/>
        </authorList>
    </citation>
    <scope>NUCLEOTIDE SEQUENCE [LARGE SCALE GENOMIC DNA]</scope>
    <source>
        <strain evidence="1 2">YH-rum2234</strain>
    </source>
</reference>
<gene>
    <name evidence="1" type="ORF">QJ036_12175</name>
</gene>
<dbReference type="Proteomes" id="UP001300383">
    <property type="component" value="Unassembled WGS sequence"/>
</dbReference>
<keyword evidence="2" id="KW-1185">Reference proteome</keyword>
<dbReference type="EMBL" id="JASGBQ010000027">
    <property type="protein sequence ID" value="MDI9243204.1"/>
    <property type="molecule type" value="Genomic_DNA"/>
</dbReference>